<protein>
    <submittedName>
        <fullName evidence="6">Putative LysR family transcriptional regulator</fullName>
    </submittedName>
</protein>
<sequence length="311" mass="33922">MDIQQLKVLTEVARTGSYTGAAQALGYTQSAVSYHMRRLQQAVGSAPVVRIGRRLQLTEVGHVLLRHADAIFSALRAADQEVASVVAHGGGLVRLVAFQSSCVTLLPQVVERLRVSQPEVRITVVQAEPVEARRLIRAGEADLGLLCNWENEELPEGEETMLRMELMTDRRFVVMREDHPFAGLRTVDLAELADSSWVMESFRDRFTAACTNLGFSPRVVATVDDALAIQALVASGLGITLMSEFALRCPSLPGLVRRPLRNWPLRRTYLLLWPDMVRVAAVAAVVRVVRATAGEFAAEDPGTAPGCPTGG</sequence>
<dbReference type="Pfam" id="PF03466">
    <property type="entry name" value="LysR_substrate"/>
    <property type="match status" value="1"/>
</dbReference>
<feature type="domain" description="HTH lysR-type" evidence="5">
    <location>
        <begin position="1"/>
        <end position="58"/>
    </location>
</feature>
<dbReference type="Pfam" id="PF00126">
    <property type="entry name" value="HTH_1"/>
    <property type="match status" value="1"/>
</dbReference>
<organism evidence="6 7">
    <name type="scientific">Actinacidiphila reveromycinica</name>
    <dbReference type="NCBI Taxonomy" id="659352"/>
    <lineage>
        <taxon>Bacteria</taxon>
        <taxon>Bacillati</taxon>
        <taxon>Actinomycetota</taxon>
        <taxon>Actinomycetes</taxon>
        <taxon>Kitasatosporales</taxon>
        <taxon>Streptomycetaceae</taxon>
        <taxon>Actinacidiphila</taxon>
    </lineage>
</organism>
<dbReference type="RefSeq" id="WP_202233282.1">
    <property type="nucleotide sequence ID" value="NZ_AP018365.1"/>
</dbReference>
<keyword evidence="3" id="KW-0238">DNA-binding</keyword>
<dbReference type="KEGG" id="arev:RVR_2438"/>
<dbReference type="Proteomes" id="UP000595703">
    <property type="component" value="Chromosome"/>
</dbReference>
<dbReference type="InterPro" id="IPR036390">
    <property type="entry name" value="WH_DNA-bd_sf"/>
</dbReference>
<evidence type="ECO:0000313" key="6">
    <source>
        <dbReference type="EMBL" id="BBA96918.1"/>
    </source>
</evidence>
<dbReference type="InterPro" id="IPR036388">
    <property type="entry name" value="WH-like_DNA-bd_sf"/>
</dbReference>
<dbReference type="GO" id="GO:0003677">
    <property type="term" value="F:DNA binding"/>
    <property type="evidence" value="ECO:0007669"/>
    <property type="project" value="UniProtKB-KW"/>
</dbReference>
<dbReference type="InterPro" id="IPR005119">
    <property type="entry name" value="LysR_subst-bd"/>
</dbReference>
<dbReference type="SUPFAM" id="SSF46785">
    <property type="entry name" value="Winged helix' DNA-binding domain"/>
    <property type="match status" value="1"/>
</dbReference>
<keyword evidence="4" id="KW-0804">Transcription</keyword>
<dbReference type="GO" id="GO:0032993">
    <property type="term" value="C:protein-DNA complex"/>
    <property type="evidence" value="ECO:0007669"/>
    <property type="project" value="TreeGrafter"/>
</dbReference>
<keyword evidence="7" id="KW-1185">Reference proteome</keyword>
<gene>
    <name evidence="6" type="ORF">RVR_2438</name>
</gene>
<evidence type="ECO:0000313" key="7">
    <source>
        <dbReference type="Proteomes" id="UP000595703"/>
    </source>
</evidence>
<evidence type="ECO:0000256" key="1">
    <source>
        <dbReference type="ARBA" id="ARBA00009437"/>
    </source>
</evidence>
<evidence type="ECO:0000256" key="4">
    <source>
        <dbReference type="ARBA" id="ARBA00023163"/>
    </source>
</evidence>
<reference evidence="6 7" key="3">
    <citation type="journal article" date="2011" name="Nat. Chem. Biol.">
        <title>Reveromycin A biosynthesis uses RevG and RevJ for stereospecific spiroacetal formation.</title>
        <authorList>
            <person name="Takahashi S."/>
            <person name="Toyoda A."/>
            <person name="Sekiyama Y."/>
            <person name="Takagi H."/>
            <person name="Nogawa T."/>
            <person name="Uramoto M."/>
            <person name="Suzuki R."/>
            <person name="Koshino H."/>
            <person name="Kumano T."/>
            <person name="Panthee S."/>
            <person name="Dairi T."/>
            <person name="Ishikawa J."/>
            <person name="Ikeda H."/>
            <person name="Sakaki Y."/>
            <person name="Osada H."/>
        </authorList>
    </citation>
    <scope>NUCLEOTIDE SEQUENCE [LARGE SCALE GENOMIC DNA]</scope>
    <source>
        <strain evidence="6 7">SN-593</strain>
    </source>
</reference>
<name>A0A7U3UQQ5_9ACTN</name>
<dbReference type="EMBL" id="AP018365">
    <property type="protein sequence ID" value="BBA96918.1"/>
    <property type="molecule type" value="Genomic_DNA"/>
</dbReference>
<proteinExistence type="inferred from homology"/>
<dbReference type="SUPFAM" id="SSF53850">
    <property type="entry name" value="Periplasmic binding protein-like II"/>
    <property type="match status" value="1"/>
</dbReference>
<comment type="similarity">
    <text evidence="1">Belongs to the LysR transcriptional regulatory family.</text>
</comment>
<evidence type="ECO:0000256" key="3">
    <source>
        <dbReference type="ARBA" id="ARBA00023125"/>
    </source>
</evidence>
<dbReference type="InterPro" id="IPR000847">
    <property type="entry name" value="LysR_HTH_N"/>
</dbReference>
<dbReference type="Gene3D" id="1.10.10.10">
    <property type="entry name" value="Winged helix-like DNA-binding domain superfamily/Winged helix DNA-binding domain"/>
    <property type="match status" value="1"/>
</dbReference>
<dbReference type="Gene3D" id="3.40.190.10">
    <property type="entry name" value="Periplasmic binding protein-like II"/>
    <property type="match status" value="2"/>
</dbReference>
<dbReference type="AlphaFoldDB" id="A0A7U3UQQ5"/>
<evidence type="ECO:0000259" key="5">
    <source>
        <dbReference type="PROSITE" id="PS50931"/>
    </source>
</evidence>
<reference evidence="6 7" key="1">
    <citation type="journal article" date="2010" name="J. Bacteriol.">
        <title>Biochemical characterization of a novel indole prenyltransferase from Streptomyces sp. SN-593.</title>
        <authorList>
            <person name="Takahashi S."/>
            <person name="Takagi H."/>
            <person name="Toyoda A."/>
            <person name="Uramoto M."/>
            <person name="Nogawa T."/>
            <person name="Ueki M."/>
            <person name="Sakaki Y."/>
            <person name="Osada H."/>
        </authorList>
    </citation>
    <scope>NUCLEOTIDE SEQUENCE [LARGE SCALE GENOMIC DNA]</scope>
    <source>
        <strain evidence="6 7">SN-593</strain>
    </source>
</reference>
<dbReference type="PROSITE" id="PS50931">
    <property type="entry name" value="HTH_LYSR"/>
    <property type="match status" value="1"/>
</dbReference>
<accession>A0A7U3UQQ5</accession>
<keyword evidence="2" id="KW-0805">Transcription regulation</keyword>
<dbReference type="PANTHER" id="PTHR30346">
    <property type="entry name" value="TRANSCRIPTIONAL DUAL REGULATOR HCAR-RELATED"/>
    <property type="match status" value="1"/>
</dbReference>
<reference evidence="6 7" key="2">
    <citation type="journal article" date="2011" name="J. Antibiot.">
        <title>Furaquinocins I and J: novel polyketide isoprenoid hybrid compounds from Streptomyces reveromyceticus SN-593.</title>
        <authorList>
            <person name="Panthee S."/>
            <person name="Takahashi S."/>
            <person name="Takagi H."/>
            <person name="Nogawa T."/>
            <person name="Oowada E."/>
            <person name="Uramoto M."/>
            <person name="Osada H."/>
        </authorList>
    </citation>
    <scope>NUCLEOTIDE SEQUENCE [LARGE SCALE GENOMIC DNA]</scope>
    <source>
        <strain evidence="6 7">SN-593</strain>
    </source>
</reference>
<evidence type="ECO:0000256" key="2">
    <source>
        <dbReference type="ARBA" id="ARBA00023015"/>
    </source>
</evidence>
<dbReference type="GO" id="GO:0003700">
    <property type="term" value="F:DNA-binding transcription factor activity"/>
    <property type="evidence" value="ECO:0007669"/>
    <property type="project" value="InterPro"/>
</dbReference>
<reference evidence="6 7" key="4">
    <citation type="journal article" date="2020" name="Sci. Rep.">
        <title>beta-carboline chemical signals induce reveromycin production through a LuxR family regulator in Streptomyces sp. SN-593.</title>
        <authorList>
            <person name="Panthee S."/>
            <person name="Kito N."/>
            <person name="Hayashi T."/>
            <person name="Shimizu T."/>
            <person name="Ishikawa J."/>
            <person name="Hamamoto H."/>
            <person name="Osada H."/>
            <person name="Takahashi S."/>
        </authorList>
    </citation>
    <scope>NUCLEOTIDE SEQUENCE [LARGE SCALE GENOMIC DNA]</scope>
    <source>
        <strain evidence="6 7">SN-593</strain>
    </source>
</reference>
<dbReference type="PANTHER" id="PTHR30346:SF29">
    <property type="entry name" value="LYSR SUBSTRATE-BINDING"/>
    <property type="match status" value="1"/>
</dbReference>